<gene>
    <name evidence="13" type="primary">yidC</name>
    <name evidence="16" type="ORF">KDW03_02425</name>
</gene>
<evidence type="ECO:0000313" key="17">
    <source>
        <dbReference type="Proteomes" id="UP001056539"/>
    </source>
</evidence>
<dbReference type="InterPro" id="IPR019998">
    <property type="entry name" value="Membr_insert_YidC"/>
</dbReference>
<evidence type="ECO:0000313" key="16">
    <source>
        <dbReference type="EMBL" id="URA10677.1"/>
    </source>
</evidence>
<dbReference type="KEGG" id="taqu:KDW03_02425"/>
<keyword evidence="8 13" id="KW-1133">Transmembrane helix</keyword>
<feature type="transmembrane region" description="Helical" evidence="13">
    <location>
        <begin position="12"/>
        <end position="28"/>
    </location>
</feature>
<evidence type="ECO:0000256" key="11">
    <source>
        <dbReference type="ARBA" id="ARBA00033245"/>
    </source>
</evidence>
<name>A0AAX3BE96_9SPIR</name>
<keyword evidence="6 13" id="KW-0812">Transmembrane</keyword>
<dbReference type="InterPro" id="IPR047196">
    <property type="entry name" value="YidC_ALB_C"/>
</dbReference>
<evidence type="ECO:0000256" key="9">
    <source>
        <dbReference type="ARBA" id="ARBA00023136"/>
    </source>
</evidence>
<dbReference type="InterPro" id="IPR038221">
    <property type="entry name" value="YidC_periplasmic_sf"/>
</dbReference>
<reference evidence="16" key="2">
    <citation type="submission" date="2022-06" db="EMBL/GenBank/DDBJ databases">
        <title>Thermospira aquatica gen. nov., sp. nov.</title>
        <authorList>
            <person name="Ben Ali Gam Z."/>
            <person name="Labat M."/>
        </authorList>
    </citation>
    <scope>NUCLEOTIDE SEQUENCE</scope>
    <source>
        <strain evidence="16">F1F22</strain>
    </source>
</reference>
<dbReference type="InterPro" id="IPR028055">
    <property type="entry name" value="YidC/Oxa/ALB_C"/>
</dbReference>
<dbReference type="RefSeq" id="WP_271435804.1">
    <property type="nucleotide sequence ID" value="NZ_CP073355.1"/>
</dbReference>
<dbReference type="EMBL" id="CP073355">
    <property type="protein sequence ID" value="URA10677.1"/>
    <property type="molecule type" value="Genomic_DNA"/>
</dbReference>
<evidence type="ECO:0000256" key="10">
    <source>
        <dbReference type="ARBA" id="ARBA00023186"/>
    </source>
</evidence>
<dbReference type="GO" id="GO:0032977">
    <property type="term" value="F:membrane insertase activity"/>
    <property type="evidence" value="ECO:0007669"/>
    <property type="project" value="InterPro"/>
</dbReference>
<proteinExistence type="inferred from homology"/>
<dbReference type="PANTHER" id="PTHR12428">
    <property type="entry name" value="OXA1"/>
    <property type="match status" value="1"/>
</dbReference>
<dbReference type="PRINTS" id="PR00701">
    <property type="entry name" value="60KDINNERMP"/>
</dbReference>
<dbReference type="GO" id="GO:0005886">
    <property type="term" value="C:plasma membrane"/>
    <property type="evidence" value="ECO:0007669"/>
    <property type="project" value="UniProtKB-SubCell"/>
</dbReference>
<dbReference type="Pfam" id="PF14849">
    <property type="entry name" value="YidC_periplas"/>
    <property type="match status" value="1"/>
</dbReference>
<dbReference type="GO" id="GO:0015031">
    <property type="term" value="P:protein transport"/>
    <property type="evidence" value="ECO:0007669"/>
    <property type="project" value="UniProtKB-KW"/>
</dbReference>
<protein>
    <recommendedName>
        <fullName evidence="3 13">Membrane protein insertase YidC</fullName>
    </recommendedName>
    <alternativeName>
        <fullName evidence="12 13">Foldase YidC</fullName>
    </alternativeName>
    <alternativeName>
        <fullName evidence="11 13">Membrane integrase YidC</fullName>
    </alternativeName>
    <alternativeName>
        <fullName evidence="13">Membrane protein YidC</fullName>
    </alternativeName>
</protein>
<evidence type="ECO:0000256" key="7">
    <source>
        <dbReference type="ARBA" id="ARBA00022927"/>
    </source>
</evidence>
<comment type="similarity">
    <text evidence="2 13">Belongs to the OXA1/ALB3/YidC family. Type 1 subfamily.</text>
</comment>
<evidence type="ECO:0000256" key="2">
    <source>
        <dbReference type="ARBA" id="ARBA00010527"/>
    </source>
</evidence>
<feature type="transmembrane region" description="Helical" evidence="13">
    <location>
        <begin position="317"/>
        <end position="339"/>
    </location>
</feature>
<evidence type="ECO:0000256" key="5">
    <source>
        <dbReference type="ARBA" id="ARBA00022475"/>
    </source>
</evidence>
<evidence type="ECO:0000259" key="15">
    <source>
        <dbReference type="Pfam" id="PF14849"/>
    </source>
</evidence>
<dbReference type="InterPro" id="IPR001708">
    <property type="entry name" value="YidC/ALB3/OXA1/COX18"/>
</dbReference>
<evidence type="ECO:0000256" key="1">
    <source>
        <dbReference type="ARBA" id="ARBA00004429"/>
    </source>
</evidence>
<evidence type="ECO:0000256" key="3">
    <source>
        <dbReference type="ARBA" id="ARBA00015325"/>
    </source>
</evidence>
<evidence type="ECO:0000259" key="14">
    <source>
        <dbReference type="Pfam" id="PF02096"/>
    </source>
</evidence>
<keyword evidence="9 13" id="KW-0472">Membrane</keyword>
<sequence>MNQDFEKRFLTSMLIMVLFLGFYVYIFNQAAKKTPPKTSSATETNSLALESTQPAPVTIVSSPSPSTNISLATKTLFLDIASEGAGVTSLSIDGKWNQSSHPVRLLQPVSLGYGVIQWDKESFASFKPLQSTETSSEWTTKLLWNNTPLEIRVRYDVVGDYTFVQTITVSNQTKEAVKLDYQGKSFSLRWRPDLMDTNTSGTGNIQTYGVYANKKFSPVLKKGLFSPAQNSLFVSNFQWLSVADNYFAFIVETLSPGITASYEVESRHKTVEKTAISLYLPIIFLGGGESTNFRIQYTASPKKESFLRAVNPAYGRLFQWPALFAWFMKPIEWAMVWLLNTLGGWITNKGIVIILIALIVKLLLSPLSIQAAISVKKQQLLQPKLKNIQEKYKDNQQLLQQKTLELYKKEKINPLGGCFPLLLQIPVFFALYRVLSQSVELKGATFLWIRDLTQTDTLFTMNIPFLPHNFNLLPLIMTAIQLIQTKLQTAKNPAMQGQSLNMYLLPLIFLFLFWNMPSGLVLYWTIQNIYTIIEQEIINLDRHIKL</sequence>
<dbReference type="Proteomes" id="UP001056539">
    <property type="component" value="Chromosome"/>
</dbReference>
<evidence type="ECO:0000256" key="4">
    <source>
        <dbReference type="ARBA" id="ARBA00022448"/>
    </source>
</evidence>
<accession>A0AAX3BE96</accession>
<feature type="domain" description="Membrane insertase YidC N-terminal" evidence="15">
    <location>
        <begin position="69"/>
        <end position="333"/>
    </location>
</feature>
<keyword evidence="4 13" id="KW-0813">Transport</keyword>
<keyword evidence="7 13" id="KW-0653">Protein transport</keyword>
<keyword evidence="17" id="KW-1185">Reference proteome</keyword>
<evidence type="ECO:0000256" key="8">
    <source>
        <dbReference type="ARBA" id="ARBA00022989"/>
    </source>
</evidence>
<evidence type="ECO:0000256" key="13">
    <source>
        <dbReference type="HAMAP-Rule" id="MF_01810"/>
    </source>
</evidence>
<dbReference type="Pfam" id="PF02096">
    <property type="entry name" value="60KD_IMP"/>
    <property type="match status" value="1"/>
</dbReference>
<dbReference type="GO" id="GO:0051205">
    <property type="term" value="P:protein insertion into membrane"/>
    <property type="evidence" value="ECO:0007669"/>
    <property type="project" value="TreeGrafter"/>
</dbReference>
<reference evidence="16" key="1">
    <citation type="submission" date="2021-04" db="EMBL/GenBank/DDBJ databases">
        <authorList>
            <person name="Postec A."/>
        </authorList>
    </citation>
    <scope>NUCLEOTIDE SEQUENCE</scope>
    <source>
        <strain evidence="16">F1F22</strain>
    </source>
</reference>
<keyword evidence="10 13" id="KW-0143">Chaperone</keyword>
<evidence type="ECO:0000256" key="6">
    <source>
        <dbReference type="ARBA" id="ARBA00022692"/>
    </source>
</evidence>
<dbReference type="Gene3D" id="2.70.98.90">
    <property type="match status" value="1"/>
</dbReference>
<comment type="function">
    <text evidence="13">Required for the insertion and/or proper folding and/or complex formation of integral membrane proteins into the membrane. Involved in integration of membrane proteins that insert both dependently and independently of the Sec translocase complex, as well as at least some lipoproteins. Aids folding of multispanning membrane proteins.</text>
</comment>
<feature type="transmembrane region" description="Helical" evidence="13">
    <location>
        <begin position="351"/>
        <end position="375"/>
    </location>
</feature>
<dbReference type="InterPro" id="IPR028053">
    <property type="entry name" value="Membr_insert_YidC_N"/>
</dbReference>
<comment type="subcellular location">
    <subcellularLocation>
        <location evidence="1">Cell inner membrane</location>
        <topology evidence="1">Multi-pass membrane protein</topology>
    </subcellularLocation>
    <subcellularLocation>
        <location evidence="13">Cell membrane</location>
        <topology evidence="13">Multi-pass membrane protein</topology>
    </subcellularLocation>
</comment>
<evidence type="ECO:0000256" key="12">
    <source>
        <dbReference type="ARBA" id="ARBA00033342"/>
    </source>
</evidence>
<keyword evidence="5 13" id="KW-1003">Cell membrane</keyword>
<comment type="subunit">
    <text evidence="13">Interacts with the Sec translocase complex via SecD. Specifically interacts with transmembrane segments of nascent integral membrane proteins during membrane integration.</text>
</comment>
<dbReference type="PANTHER" id="PTHR12428:SF65">
    <property type="entry name" value="CYTOCHROME C OXIDASE ASSEMBLY PROTEIN COX18, MITOCHONDRIAL"/>
    <property type="match status" value="1"/>
</dbReference>
<feature type="transmembrane region" description="Helical" evidence="13">
    <location>
        <begin position="503"/>
        <end position="526"/>
    </location>
</feature>
<dbReference type="AlphaFoldDB" id="A0AAX3BE96"/>
<dbReference type="HAMAP" id="MF_01810">
    <property type="entry name" value="YidC_type1"/>
    <property type="match status" value="1"/>
</dbReference>
<feature type="domain" description="Membrane insertase YidC/Oxa/ALB C-terminal" evidence="14">
    <location>
        <begin position="350"/>
        <end position="539"/>
    </location>
</feature>
<dbReference type="CDD" id="cd20070">
    <property type="entry name" value="5TM_YidC_Alb3"/>
    <property type="match status" value="1"/>
</dbReference>
<dbReference type="NCBIfam" id="TIGR03592">
    <property type="entry name" value="yidC_oxa1_cterm"/>
    <property type="match status" value="1"/>
</dbReference>
<organism evidence="16 17">
    <name type="scientific">Thermospira aquatica</name>
    <dbReference type="NCBI Taxonomy" id="2828656"/>
    <lineage>
        <taxon>Bacteria</taxon>
        <taxon>Pseudomonadati</taxon>
        <taxon>Spirochaetota</taxon>
        <taxon>Spirochaetia</taxon>
        <taxon>Brevinematales</taxon>
        <taxon>Thermospiraceae</taxon>
        <taxon>Thermospira</taxon>
    </lineage>
</organism>